<dbReference type="PANTHER" id="PTHR37540:SF5">
    <property type="entry name" value="TRANSCRIPTION FACTOR DOMAIN-CONTAINING PROTEIN"/>
    <property type="match status" value="1"/>
</dbReference>
<dbReference type="EMBL" id="JAQQWM010000004">
    <property type="protein sequence ID" value="KAK8067587.1"/>
    <property type="molecule type" value="Genomic_DNA"/>
</dbReference>
<evidence type="ECO:0000256" key="2">
    <source>
        <dbReference type="SAM" id="MobiDB-lite"/>
    </source>
</evidence>
<evidence type="ECO:0000313" key="3">
    <source>
        <dbReference type="EMBL" id="KAK8067587.1"/>
    </source>
</evidence>
<organism evidence="3 4">
    <name type="scientific">Apiospora saccharicola</name>
    <dbReference type="NCBI Taxonomy" id="335842"/>
    <lineage>
        <taxon>Eukaryota</taxon>
        <taxon>Fungi</taxon>
        <taxon>Dikarya</taxon>
        <taxon>Ascomycota</taxon>
        <taxon>Pezizomycotina</taxon>
        <taxon>Sordariomycetes</taxon>
        <taxon>Xylariomycetidae</taxon>
        <taxon>Amphisphaeriales</taxon>
        <taxon>Apiosporaceae</taxon>
        <taxon>Apiospora</taxon>
    </lineage>
</organism>
<dbReference type="Proteomes" id="UP001446871">
    <property type="component" value="Unassembled WGS sequence"/>
</dbReference>
<comment type="caution">
    <text evidence="3">The sequence shown here is derived from an EMBL/GenBank/DDBJ whole genome shotgun (WGS) entry which is preliminary data.</text>
</comment>
<dbReference type="InterPro" id="IPR021858">
    <property type="entry name" value="Fun_TF"/>
</dbReference>
<proteinExistence type="predicted"/>
<name>A0ABR1V8S5_9PEZI</name>
<sequence length="555" mass="61305">MRPGQSGPVEAVFSVGAGVFADGSSGPGTTLFHYSDGPVKVPGPWKRGRPPGGARKAPRKPAKGFQFVNLTPGKSAAVVRKESHRPAPETITKIQNPSSSLEFQATKQGKPDFQQLVGRLNLHQIQGVDPFGQAPITMEPYMLDLLRYYVDTVWKNFYTLEDLAGSNPVSEFWIPRAFQDCALIHTFVGCSVAYAYGYHAIAFQNRGLRHLQDAISVVKSRLDIPEATLSSTTIAVIAGIAMLEKGAGNHENWAVHMQGLRDLVEHRGGRQALASEPLVLHKIYRADLFGSLDTGQRSWFNGPASLHFSVQPTAPVRSEGFRTLFQTIGMCPSLRNCVRQLEASVDFWSVPGSNPQGDDSLPGSSNAIFKPAVKPTPAQAKHVRDVLTEVQYALVSDEVFRHCNPDTYDGRINNLCRIVLIIYSLTILHEPTPAYTLGRQIGRVFSRAYNDVMNQSPDFNRLHPLGHQHISVNFRLWALFLASAAMEGTECGTSRQFQAIFTQLAMEEYGEGLLSGGSADLKARLGQYLWVPCIHNAGFERIWQELFRVTELESM</sequence>
<feature type="region of interest" description="Disordered" evidence="2">
    <location>
        <begin position="31"/>
        <end position="60"/>
    </location>
</feature>
<dbReference type="Pfam" id="PF11951">
    <property type="entry name" value="Fungal_trans_2"/>
    <property type="match status" value="1"/>
</dbReference>
<accession>A0ABR1V8S5</accession>
<dbReference type="PANTHER" id="PTHR37540">
    <property type="entry name" value="TRANSCRIPTION FACTOR (ACR-2), PUTATIVE-RELATED-RELATED"/>
    <property type="match status" value="1"/>
</dbReference>
<protein>
    <submittedName>
        <fullName evidence="3">Uncharacterized protein</fullName>
    </submittedName>
</protein>
<keyword evidence="1" id="KW-0539">Nucleus</keyword>
<evidence type="ECO:0000256" key="1">
    <source>
        <dbReference type="ARBA" id="ARBA00023242"/>
    </source>
</evidence>
<keyword evidence="4" id="KW-1185">Reference proteome</keyword>
<evidence type="ECO:0000313" key="4">
    <source>
        <dbReference type="Proteomes" id="UP001446871"/>
    </source>
</evidence>
<gene>
    <name evidence="3" type="ORF">PG996_006699</name>
</gene>
<reference evidence="3 4" key="1">
    <citation type="submission" date="2023-01" db="EMBL/GenBank/DDBJ databases">
        <title>Analysis of 21 Apiospora genomes using comparative genomics revels a genus with tremendous synthesis potential of carbohydrate active enzymes and secondary metabolites.</title>
        <authorList>
            <person name="Sorensen T."/>
        </authorList>
    </citation>
    <scope>NUCLEOTIDE SEQUENCE [LARGE SCALE GENOMIC DNA]</scope>
    <source>
        <strain evidence="3 4">CBS 83171</strain>
    </source>
</reference>